<comment type="pathway">
    <text evidence="1">Amino-acid biosynthesis; L-arginine biosynthesis; L-arginine from L-ornithine and carbamoyl phosphate: step 3/3.</text>
</comment>
<comment type="caution">
    <text evidence="6">The sequence shown here is derived from an EMBL/GenBank/DDBJ whole genome shotgun (WGS) entry which is preliminary data.</text>
</comment>
<dbReference type="SUPFAM" id="SSF48557">
    <property type="entry name" value="L-aspartase-like"/>
    <property type="match status" value="1"/>
</dbReference>
<dbReference type="PRINTS" id="PR00145">
    <property type="entry name" value="ARGSUCLYASE"/>
</dbReference>
<dbReference type="Gene3D" id="1.10.40.30">
    <property type="entry name" value="Fumarase/aspartase (C-terminal domain)"/>
    <property type="match status" value="1"/>
</dbReference>
<dbReference type="AlphaFoldDB" id="A0A9W6W911"/>
<proteinExistence type="predicted"/>
<dbReference type="RefSeq" id="WP_285662644.1">
    <property type="nucleotide sequence ID" value="NZ_BSTX01000001.1"/>
</dbReference>
<dbReference type="Gene3D" id="1.20.200.10">
    <property type="entry name" value="Fumarase/aspartase (Central domain)"/>
    <property type="match status" value="1"/>
</dbReference>
<dbReference type="Gene3D" id="1.10.275.10">
    <property type="entry name" value="Fumarase/aspartase (N-terminal domain)"/>
    <property type="match status" value="1"/>
</dbReference>
<dbReference type="InterPro" id="IPR024083">
    <property type="entry name" value="Fumarase/histidase_N"/>
</dbReference>
<evidence type="ECO:0000313" key="7">
    <source>
        <dbReference type="Proteomes" id="UP001165079"/>
    </source>
</evidence>
<dbReference type="Pfam" id="PF00206">
    <property type="entry name" value="Lyase_1"/>
    <property type="match status" value="1"/>
</dbReference>
<dbReference type="GO" id="GO:0005829">
    <property type="term" value="C:cytosol"/>
    <property type="evidence" value="ECO:0007669"/>
    <property type="project" value="TreeGrafter"/>
</dbReference>
<evidence type="ECO:0000313" key="6">
    <source>
        <dbReference type="EMBL" id="GLZ77543.1"/>
    </source>
</evidence>
<accession>A0A9W6W911</accession>
<dbReference type="GO" id="GO:0004056">
    <property type="term" value="F:argininosuccinate lyase activity"/>
    <property type="evidence" value="ECO:0007669"/>
    <property type="project" value="UniProtKB-EC"/>
</dbReference>
<protein>
    <recommendedName>
        <fullName evidence="2">argininosuccinate lyase</fullName>
        <ecNumber evidence="2">4.3.2.1</ecNumber>
    </recommendedName>
</protein>
<dbReference type="EC" id="4.3.2.1" evidence="2"/>
<dbReference type="PANTHER" id="PTHR43814:SF1">
    <property type="entry name" value="ARGININOSUCCINATE LYASE"/>
    <property type="match status" value="1"/>
</dbReference>
<name>A0A9W6W911_9ACTN</name>
<evidence type="ECO:0000259" key="5">
    <source>
        <dbReference type="Pfam" id="PF00206"/>
    </source>
</evidence>
<sequence length="496" mass="52747">MTAAPLTGRLAAVPDRLLHEEVLAPQFRYEMAHLRRWYLHIEKILVCEYRRLGVIGADEAAALGAALQSVAEADLVPDLAENLADPAFAIERRVEAALTVPVPAWHVDRSRNDLQATAQVMAARDWVTSSVDELLDTAAVVAETAARLAWTPMPGQTQLQAAQTSSPGFHLAALGDQILRTARRLLATHDDMNLCPLGAGALTGQELAFDRDRMARLGGFAGRQPHALVSVASRSWALAFSADVSVFGVTLSRFATDLMAWGGGDAGYLRLPDELSGISSAMPQKRNYPVLERIRGRTAHLSSAYFDVALAQRNTPYSNMIEVSKESTAGIRSMVDTLTSVLRLLRAVLSGMTIDAERAREAVESEYLGGFTLANQLTLRGGVPWRRAQVIAGRYVTAALNRGLPPAAVDPGLLAGIAEAAGHPIADPVTPLTRAFGGDGLTAKVTPGAAHPDAVAAMLDAQAGDAARLREDCRLRRAAVVSALSEVDALLGVGAP</sequence>
<evidence type="ECO:0000256" key="4">
    <source>
        <dbReference type="ARBA" id="ARBA00023239"/>
    </source>
</evidence>
<keyword evidence="4" id="KW-0456">Lyase</keyword>
<dbReference type="GO" id="GO:0042450">
    <property type="term" value="P:L-arginine biosynthetic process via ornithine"/>
    <property type="evidence" value="ECO:0007669"/>
    <property type="project" value="InterPro"/>
</dbReference>
<dbReference type="PANTHER" id="PTHR43814">
    <property type="entry name" value="ARGININOSUCCINATE LYASE"/>
    <property type="match status" value="1"/>
</dbReference>
<dbReference type="InterPro" id="IPR022761">
    <property type="entry name" value="Fumarate_lyase_N"/>
</dbReference>
<evidence type="ECO:0000256" key="1">
    <source>
        <dbReference type="ARBA" id="ARBA00004941"/>
    </source>
</evidence>
<evidence type="ECO:0000256" key="3">
    <source>
        <dbReference type="ARBA" id="ARBA00022571"/>
    </source>
</evidence>
<gene>
    <name evidence="6" type="ORF">Afil01_23500</name>
</gene>
<dbReference type="Proteomes" id="UP001165079">
    <property type="component" value="Unassembled WGS sequence"/>
</dbReference>
<feature type="domain" description="Fumarate lyase N-terminal" evidence="5">
    <location>
        <begin position="51"/>
        <end position="296"/>
    </location>
</feature>
<dbReference type="InterPro" id="IPR009049">
    <property type="entry name" value="Argininosuccinate_lyase"/>
</dbReference>
<dbReference type="InterPro" id="IPR000362">
    <property type="entry name" value="Fumarate_lyase_fam"/>
</dbReference>
<organism evidence="6 7">
    <name type="scientific">Actinorhabdospora filicis</name>
    <dbReference type="NCBI Taxonomy" id="1785913"/>
    <lineage>
        <taxon>Bacteria</taxon>
        <taxon>Bacillati</taxon>
        <taxon>Actinomycetota</taxon>
        <taxon>Actinomycetes</taxon>
        <taxon>Micromonosporales</taxon>
        <taxon>Micromonosporaceae</taxon>
        <taxon>Actinorhabdospora</taxon>
    </lineage>
</organism>
<dbReference type="InterPro" id="IPR008948">
    <property type="entry name" value="L-Aspartase-like"/>
</dbReference>
<evidence type="ECO:0000256" key="2">
    <source>
        <dbReference type="ARBA" id="ARBA00012338"/>
    </source>
</evidence>
<keyword evidence="7" id="KW-1185">Reference proteome</keyword>
<reference evidence="6" key="1">
    <citation type="submission" date="2023-03" db="EMBL/GenBank/DDBJ databases">
        <title>Actinorhabdospora filicis NBRC 111898.</title>
        <authorList>
            <person name="Ichikawa N."/>
            <person name="Sato H."/>
            <person name="Tonouchi N."/>
        </authorList>
    </citation>
    <scope>NUCLEOTIDE SEQUENCE</scope>
    <source>
        <strain evidence="6">NBRC 111898</strain>
    </source>
</reference>
<keyword evidence="3" id="KW-0028">Amino-acid biosynthesis</keyword>
<keyword evidence="3" id="KW-0055">Arginine biosynthesis</keyword>
<dbReference type="EMBL" id="BSTX01000001">
    <property type="protein sequence ID" value="GLZ77543.1"/>
    <property type="molecule type" value="Genomic_DNA"/>
</dbReference>
<dbReference type="PRINTS" id="PR00149">
    <property type="entry name" value="FUMRATELYASE"/>
</dbReference>